<evidence type="ECO:0000256" key="8">
    <source>
        <dbReference type="ARBA" id="ARBA00023065"/>
    </source>
</evidence>
<evidence type="ECO:0000256" key="9">
    <source>
        <dbReference type="ARBA" id="ARBA00023136"/>
    </source>
</evidence>
<keyword evidence="7" id="KW-0915">Sodium</keyword>
<evidence type="ECO:0000256" key="12">
    <source>
        <dbReference type="ARBA" id="ARBA00036239"/>
    </source>
</evidence>
<dbReference type="RefSeq" id="XP_025053925.1">
    <property type="nucleotide sequence ID" value="XM_025198140.1"/>
</dbReference>
<dbReference type="InterPro" id="IPR004724">
    <property type="entry name" value="ENaC_chordates"/>
</dbReference>
<dbReference type="InterPro" id="IPR020903">
    <property type="entry name" value="ENaC_CS"/>
</dbReference>
<keyword evidence="14" id="KW-1185">Reference proteome</keyword>
<evidence type="ECO:0000256" key="6">
    <source>
        <dbReference type="ARBA" id="ARBA00022989"/>
    </source>
</evidence>
<dbReference type="GO" id="GO:0005886">
    <property type="term" value="C:plasma membrane"/>
    <property type="evidence" value="ECO:0007669"/>
    <property type="project" value="UniProtKB-SubCell"/>
</dbReference>
<name>A0A3Q0G674_ALLSI</name>
<keyword evidence="2" id="KW-0813">Transport</keyword>
<sequence>MGLRGAAADIREPERMDQDLTREEEEKEEGLIEFYDSYRDMFEFFCKNTTIHGTIRLVCSDSNKMKTAFWTLLFLASFGMLYWQFALLFSQYWTYPVVTSMSMHSEPKMFPAITLCNLNPYRFATVSENLAELDFLAMETIASLYGSSATANMFHGEEKIIKVKDLARKESDNFGPADFQLNRNIPLVRTYVIDPVSKKNISMVGFRLCNATGENCFDKTYSSGVDAILEWYKFHYMNIMSQLPVIINITAHEDQIEDLVYSCQYDGEPCRNSDYDHFHHPVYGSCYTFNKDGTNPFWEATKPGVAYGLSLILKAEQKDHIALLSTVAGVKVMIHNHNQTPFLEHEGFDIRPGIATTIGIQQDEVHRLGGNYGRCTVNGDDVNVKLLYKSSYTLQACVHSCFQNIMIQRCGCGYYYYPLPPDAEYCNYNKHPAWGHCFYQLYNRLADHHLSCFSKCPKPCRESWYKVSAGTAKWPSPNSEDWIRQALSQQKGYNSTSNRKDIAKVNIFYQQLNYQSVNESPLLTLNLLLSNMGSQWSLWFGSSVLSVVEMLEFLLDTIVFSLIFGYKWSRSKKTLKMAQSPVISSVSLTLENYRSVPEGPGTDSSSAQTFPNAGIIVASKNGDLPLHSISNKIHTPELYPEVVLNGFRYIKDHCVDVEP</sequence>
<gene>
    <name evidence="15" type="primary">SCNN1D</name>
</gene>
<evidence type="ECO:0000256" key="10">
    <source>
        <dbReference type="ARBA" id="ARBA00023201"/>
    </source>
</evidence>
<dbReference type="Pfam" id="PF00858">
    <property type="entry name" value="ASC"/>
    <property type="match status" value="1"/>
</dbReference>
<evidence type="ECO:0000256" key="2">
    <source>
        <dbReference type="ARBA" id="ARBA00022448"/>
    </source>
</evidence>
<dbReference type="GO" id="GO:0015280">
    <property type="term" value="F:ligand-gated sodium channel activity"/>
    <property type="evidence" value="ECO:0007669"/>
    <property type="project" value="InterPro"/>
</dbReference>
<dbReference type="NCBIfam" id="TIGR00859">
    <property type="entry name" value="ENaC"/>
    <property type="match status" value="1"/>
</dbReference>
<evidence type="ECO:0000256" key="4">
    <source>
        <dbReference type="ARBA" id="ARBA00022475"/>
    </source>
</evidence>
<dbReference type="InParanoid" id="A0A3Q0G674"/>
<dbReference type="AlphaFoldDB" id="A0A3Q0G674"/>
<keyword evidence="6 13" id="KW-1133">Transmembrane helix</keyword>
<evidence type="ECO:0000256" key="13">
    <source>
        <dbReference type="SAM" id="Phobius"/>
    </source>
</evidence>
<dbReference type="Proteomes" id="UP000189705">
    <property type="component" value="Unplaced"/>
</dbReference>
<comment type="catalytic activity">
    <reaction evidence="12">
        <text>Na(+)(in) = Na(+)(out)</text>
        <dbReference type="Rhea" id="RHEA:34963"/>
        <dbReference type="ChEBI" id="CHEBI:29101"/>
    </reaction>
</comment>
<dbReference type="PROSITE" id="PS01206">
    <property type="entry name" value="ASC"/>
    <property type="match status" value="1"/>
</dbReference>
<evidence type="ECO:0000256" key="1">
    <source>
        <dbReference type="ARBA" id="ARBA00004651"/>
    </source>
</evidence>
<evidence type="ECO:0000256" key="3">
    <source>
        <dbReference type="ARBA" id="ARBA00022461"/>
    </source>
</evidence>
<dbReference type="PANTHER" id="PTHR11690">
    <property type="entry name" value="AMILORIDE-SENSITIVE SODIUM CHANNEL-RELATED"/>
    <property type="match status" value="1"/>
</dbReference>
<keyword evidence="10" id="KW-0739">Sodium transport</keyword>
<reference evidence="15" key="1">
    <citation type="submission" date="2025-08" db="UniProtKB">
        <authorList>
            <consortium name="RefSeq"/>
        </authorList>
    </citation>
    <scope>IDENTIFICATION</scope>
</reference>
<dbReference type="Gene3D" id="1.10.287.770">
    <property type="entry name" value="YojJ-like"/>
    <property type="match status" value="1"/>
</dbReference>
<dbReference type="PRINTS" id="PR01078">
    <property type="entry name" value="AMINACHANNEL"/>
</dbReference>
<keyword evidence="4" id="KW-1003">Cell membrane</keyword>
<keyword evidence="9 13" id="KW-0472">Membrane</keyword>
<keyword evidence="3" id="KW-0894">Sodium channel</keyword>
<dbReference type="Gene3D" id="2.60.470.10">
    <property type="entry name" value="Acid-sensing ion channels like domains"/>
    <property type="match status" value="1"/>
</dbReference>
<dbReference type="STRING" id="38654.A0A3Q0G674"/>
<dbReference type="KEGG" id="asn:102373460"/>
<evidence type="ECO:0000256" key="11">
    <source>
        <dbReference type="ARBA" id="ARBA00023303"/>
    </source>
</evidence>
<feature type="transmembrane region" description="Helical" evidence="13">
    <location>
        <begin position="72"/>
        <end position="93"/>
    </location>
</feature>
<dbReference type="GO" id="GO:0034706">
    <property type="term" value="C:sodium channel complex"/>
    <property type="evidence" value="ECO:0007669"/>
    <property type="project" value="TreeGrafter"/>
</dbReference>
<dbReference type="InterPro" id="IPR001873">
    <property type="entry name" value="ENaC"/>
</dbReference>
<organism evidence="14 15">
    <name type="scientific">Alligator sinensis</name>
    <name type="common">Chinese alligator</name>
    <dbReference type="NCBI Taxonomy" id="38654"/>
    <lineage>
        <taxon>Eukaryota</taxon>
        <taxon>Metazoa</taxon>
        <taxon>Chordata</taxon>
        <taxon>Craniata</taxon>
        <taxon>Vertebrata</taxon>
        <taxon>Euteleostomi</taxon>
        <taxon>Archelosauria</taxon>
        <taxon>Archosauria</taxon>
        <taxon>Crocodylia</taxon>
        <taxon>Alligatoridae</taxon>
        <taxon>Alligatorinae</taxon>
        <taxon>Alligator</taxon>
    </lineage>
</organism>
<comment type="subcellular location">
    <subcellularLocation>
        <location evidence="1">Cell membrane</location>
        <topology evidence="1">Multi-pass membrane protein</topology>
    </subcellularLocation>
</comment>
<dbReference type="PANTHER" id="PTHR11690:SF132">
    <property type="entry name" value="AMILORIDE-SENSITIVE SODIUM CHANNEL SUBUNIT DELTA"/>
    <property type="match status" value="1"/>
</dbReference>
<evidence type="ECO:0000256" key="7">
    <source>
        <dbReference type="ARBA" id="ARBA00023053"/>
    </source>
</evidence>
<keyword evidence="11 15" id="KW-0407">Ion channel</keyword>
<dbReference type="CTD" id="6339"/>
<proteinExistence type="predicted"/>
<evidence type="ECO:0000313" key="15">
    <source>
        <dbReference type="RefSeq" id="XP_025053925.1"/>
    </source>
</evidence>
<protein>
    <submittedName>
        <fullName evidence="15">Amiloride-sensitive sodium channel subunit delta</fullName>
    </submittedName>
</protein>
<keyword evidence="8" id="KW-0406">Ion transport</keyword>
<evidence type="ECO:0000256" key="5">
    <source>
        <dbReference type="ARBA" id="ARBA00022692"/>
    </source>
</evidence>
<accession>A0A3Q0G674</accession>
<keyword evidence="5 13" id="KW-0812">Transmembrane</keyword>
<dbReference type="GeneID" id="102373460"/>
<evidence type="ECO:0000313" key="14">
    <source>
        <dbReference type="Proteomes" id="UP000189705"/>
    </source>
</evidence>